<reference evidence="5" key="2">
    <citation type="journal article" date="2015" name="J. Proteomics">
        <title>Sexual differences in the sialomes of the zebra tick, Rhipicephalus pulchellus.</title>
        <authorList>
            <person name="Tan A.W."/>
            <person name="Francischetti I.M."/>
            <person name="Slovak M."/>
            <person name="Kini R.M."/>
            <person name="Ribeiro J.M."/>
        </authorList>
    </citation>
    <scope>NUCLEOTIDE SEQUENCE</scope>
    <source>
        <tissue evidence="5">Salivary gland</tissue>
    </source>
</reference>
<dbReference type="GO" id="GO:0003697">
    <property type="term" value="F:single-stranded DNA binding"/>
    <property type="evidence" value="ECO:0007669"/>
    <property type="project" value="TreeGrafter"/>
</dbReference>
<sequence length="464" mass="51518">MKLKKAQGAPGAKPSKVGKEKKLHKANDNDGEVESDTEDYLKVSATPNKKPKVPAPEADSEEDDLEVDDEDVDDEDDDLDEDSLDDEELDDSEGLSGEDDDEVPQLVAAGKAKAKQKPAAKGAALEEGSEDDDDDDEEEDDSDLDDEEDDEDDGGDEDEEDEEEEEDALVKMKKVVKAEQAKRKAADDGPTEQTSKKAKQGDGIPRSLFMDVDEYDKLFLYVGNLPKGCTVEEVKDLSPDIVSVRTNVKLGEKLSFAFVEFKSEADADRNFKRLQKASLRGHPLRVGYRGAKRADLPSNWREVQNELCVYNLPHGLSQHRVARLFPTATNVSTMAFYTLVTFESKDALLAALKNNACHYMDGNPLKFSYRLKPAGAGKKKKIRRKKLRERQQQTQHGKPSDSKPGKSTQGMSERKQNAVPGKKLFVKQSESPAQAKTSKANFDAKRKEVKKAAQSAKQRKVQKQ</sequence>
<reference evidence="5" key="1">
    <citation type="submission" date="2012-11" db="EMBL/GenBank/DDBJ databases">
        <authorList>
            <person name="Lucero-Rivera Y.E."/>
            <person name="Tovar-Ramirez D."/>
        </authorList>
    </citation>
    <scope>NUCLEOTIDE SEQUENCE</scope>
    <source>
        <tissue evidence="5">Salivary gland</tissue>
    </source>
</reference>
<dbReference type="GO" id="GO:0003723">
    <property type="term" value="F:RNA binding"/>
    <property type="evidence" value="ECO:0007669"/>
    <property type="project" value="UniProtKB-UniRule"/>
</dbReference>
<dbReference type="Gene3D" id="3.30.70.330">
    <property type="match status" value="1"/>
</dbReference>
<dbReference type="PROSITE" id="PS50102">
    <property type="entry name" value="RRM"/>
    <property type="match status" value="1"/>
</dbReference>
<dbReference type="InterPro" id="IPR012677">
    <property type="entry name" value="Nucleotide-bd_a/b_plait_sf"/>
</dbReference>
<evidence type="ECO:0000259" key="4">
    <source>
        <dbReference type="PROSITE" id="PS50102"/>
    </source>
</evidence>
<protein>
    <submittedName>
        <fullName evidence="5">Putative hiv-1 vpr-binding protein</fullName>
    </submittedName>
</protein>
<evidence type="ECO:0000256" key="1">
    <source>
        <dbReference type="ARBA" id="ARBA00022884"/>
    </source>
</evidence>
<dbReference type="AlphaFoldDB" id="L7M474"/>
<dbReference type="SUPFAM" id="SSF54928">
    <property type="entry name" value="RNA-binding domain, RBD"/>
    <property type="match status" value="1"/>
</dbReference>
<feature type="domain" description="RRM" evidence="4">
    <location>
        <begin position="218"/>
        <end position="291"/>
    </location>
</feature>
<feature type="compositionally biased region" description="Basic and acidic residues" evidence="3">
    <location>
        <begin position="17"/>
        <end position="28"/>
    </location>
</feature>
<feature type="compositionally biased region" description="Basic and acidic residues" evidence="3">
    <location>
        <begin position="176"/>
        <end position="187"/>
    </location>
</feature>
<accession>L7M474</accession>
<dbReference type="InterPro" id="IPR035979">
    <property type="entry name" value="RBD_domain_sf"/>
</dbReference>
<dbReference type="InterPro" id="IPR052003">
    <property type="entry name" value="HR_DNA-Binding_Protein"/>
</dbReference>
<evidence type="ECO:0000256" key="3">
    <source>
        <dbReference type="SAM" id="MobiDB-lite"/>
    </source>
</evidence>
<keyword evidence="1 2" id="KW-0694">RNA-binding</keyword>
<feature type="region of interest" description="Disordered" evidence="3">
    <location>
        <begin position="1"/>
        <end position="204"/>
    </location>
</feature>
<feature type="compositionally biased region" description="Polar residues" evidence="3">
    <location>
        <begin position="428"/>
        <end position="440"/>
    </location>
</feature>
<dbReference type="SMART" id="SM00360">
    <property type="entry name" value="RRM"/>
    <property type="match status" value="2"/>
</dbReference>
<name>L7M474_RHIPC</name>
<dbReference type="GO" id="GO:0000724">
    <property type="term" value="P:double-strand break repair via homologous recombination"/>
    <property type="evidence" value="ECO:0007669"/>
    <property type="project" value="TreeGrafter"/>
</dbReference>
<feature type="compositionally biased region" description="Acidic residues" evidence="3">
    <location>
        <begin position="29"/>
        <end position="38"/>
    </location>
</feature>
<evidence type="ECO:0000256" key="2">
    <source>
        <dbReference type="PROSITE-ProRule" id="PRU00176"/>
    </source>
</evidence>
<organism evidence="5">
    <name type="scientific">Rhipicephalus pulchellus</name>
    <name type="common">Yellow backed tick</name>
    <name type="synonym">Dermacentor pulchellus</name>
    <dbReference type="NCBI Taxonomy" id="72859"/>
    <lineage>
        <taxon>Eukaryota</taxon>
        <taxon>Metazoa</taxon>
        <taxon>Ecdysozoa</taxon>
        <taxon>Arthropoda</taxon>
        <taxon>Chelicerata</taxon>
        <taxon>Arachnida</taxon>
        <taxon>Acari</taxon>
        <taxon>Parasitiformes</taxon>
        <taxon>Ixodida</taxon>
        <taxon>Ixodoidea</taxon>
        <taxon>Ixodidae</taxon>
        <taxon>Rhipicephalinae</taxon>
        <taxon>Rhipicephalus</taxon>
        <taxon>Rhipicephalus</taxon>
    </lineage>
</organism>
<dbReference type="CDD" id="cd00590">
    <property type="entry name" value="RRM_SF"/>
    <property type="match status" value="2"/>
</dbReference>
<dbReference type="GO" id="GO:0003690">
    <property type="term" value="F:double-stranded DNA binding"/>
    <property type="evidence" value="ECO:0007669"/>
    <property type="project" value="TreeGrafter"/>
</dbReference>
<dbReference type="InterPro" id="IPR000504">
    <property type="entry name" value="RRM_dom"/>
</dbReference>
<dbReference type="GO" id="GO:0036297">
    <property type="term" value="P:interstrand cross-link repair"/>
    <property type="evidence" value="ECO:0007669"/>
    <property type="project" value="TreeGrafter"/>
</dbReference>
<feature type="region of interest" description="Disordered" evidence="3">
    <location>
        <begin position="371"/>
        <end position="464"/>
    </location>
</feature>
<feature type="compositionally biased region" description="Basic residues" evidence="3">
    <location>
        <begin position="377"/>
        <end position="388"/>
    </location>
</feature>
<dbReference type="PANTHER" id="PTHR15361">
    <property type="entry name" value="RAD51/NUKS-INTERACTING PROTEIN"/>
    <property type="match status" value="1"/>
</dbReference>
<dbReference type="EMBL" id="GACK01007081">
    <property type="protein sequence ID" value="JAA57953.1"/>
    <property type="molecule type" value="mRNA"/>
</dbReference>
<feature type="compositionally biased region" description="Acidic residues" evidence="3">
    <location>
        <begin position="58"/>
        <end position="103"/>
    </location>
</feature>
<proteinExistence type="evidence at transcript level"/>
<dbReference type="PANTHER" id="PTHR15361:SF5">
    <property type="entry name" value="C3H1-TYPE DOMAIN-CONTAINING PROTEIN"/>
    <property type="match status" value="1"/>
</dbReference>
<evidence type="ECO:0000313" key="5">
    <source>
        <dbReference type="EMBL" id="JAA57953.1"/>
    </source>
</evidence>
<feature type="compositionally biased region" description="Acidic residues" evidence="3">
    <location>
        <begin position="127"/>
        <end position="167"/>
    </location>
</feature>
<dbReference type="Pfam" id="PF00076">
    <property type="entry name" value="RRM_1"/>
    <property type="match status" value="1"/>
</dbReference>